<evidence type="ECO:0000313" key="2">
    <source>
        <dbReference type="EMBL" id="XDP46930.1"/>
    </source>
</evidence>
<dbReference type="InterPro" id="IPR036291">
    <property type="entry name" value="NAD(P)-bd_dom_sf"/>
</dbReference>
<dbReference type="RefSeq" id="WP_369047127.1">
    <property type="nucleotide sequence ID" value="NZ_CP163302.1"/>
</dbReference>
<dbReference type="AlphaFoldDB" id="A0AB39L9D9"/>
<dbReference type="PANTHER" id="PTHR48079">
    <property type="entry name" value="PROTEIN YEEZ"/>
    <property type="match status" value="1"/>
</dbReference>
<dbReference type="EMBL" id="CP163302">
    <property type="protein sequence ID" value="XDP46930.1"/>
    <property type="molecule type" value="Genomic_DNA"/>
</dbReference>
<protein>
    <submittedName>
        <fullName evidence="2">SDR family oxidoreductase</fullName>
    </submittedName>
</protein>
<dbReference type="KEGG" id="spue:AB5L97_08070"/>
<dbReference type="Pfam" id="PF01370">
    <property type="entry name" value="Epimerase"/>
    <property type="match status" value="1"/>
</dbReference>
<organism evidence="2">
    <name type="scientific">Sinomonas puerhi</name>
    <dbReference type="NCBI Taxonomy" id="3238584"/>
    <lineage>
        <taxon>Bacteria</taxon>
        <taxon>Bacillati</taxon>
        <taxon>Actinomycetota</taxon>
        <taxon>Actinomycetes</taxon>
        <taxon>Micrococcales</taxon>
        <taxon>Micrococcaceae</taxon>
        <taxon>Sinomonas</taxon>
    </lineage>
</organism>
<dbReference type="InterPro" id="IPR051783">
    <property type="entry name" value="NAD(P)-dependent_oxidoreduct"/>
</dbReference>
<name>A0AB39L9D9_9MICC</name>
<dbReference type="CDD" id="cd05262">
    <property type="entry name" value="SDR_a7"/>
    <property type="match status" value="1"/>
</dbReference>
<dbReference type="PANTHER" id="PTHR48079:SF6">
    <property type="entry name" value="NAD(P)-BINDING DOMAIN-CONTAINING PROTEIN-RELATED"/>
    <property type="match status" value="1"/>
</dbReference>
<dbReference type="SUPFAM" id="SSF51735">
    <property type="entry name" value="NAD(P)-binding Rossmann-fold domains"/>
    <property type="match status" value="1"/>
</dbReference>
<gene>
    <name evidence="2" type="ORF">AB5L97_08070</name>
</gene>
<dbReference type="Gene3D" id="3.40.50.720">
    <property type="entry name" value="NAD(P)-binding Rossmann-like Domain"/>
    <property type="match status" value="1"/>
</dbReference>
<dbReference type="GO" id="GO:0004029">
    <property type="term" value="F:aldehyde dehydrogenase (NAD+) activity"/>
    <property type="evidence" value="ECO:0007669"/>
    <property type="project" value="TreeGrafter"/>
</dbReference>
<proteinExistence type="predicted"/>
<accession>A0AB39L9D9</accession>
<feature type="domain" description="NAD-dependent epimerase/dehydratase" evidence="1">
    <location>
        <begin position="3"/>
        <end position="210"/>
    </location>
</feature>
<dbReference type="InterPro" id="IPR001509">
    <property type="entry name" value="Epimerase_deHydtase"/>
</dbReference>
<dbReference type="GO" id="GO:0005737">
    <property type="term" value="C:cytoplasm"/>
    <property type="evidence" value="ECO:0007669"/>
    <property type="project" value="TreeGrafter"/>
</dbReference>
<sequence>MKVFVTGASGWVGSAVVPELFAAGHEVTGFARSDASAAAVEAMGARVLRGDLDDLEALQEGALHSDGVVHLAFRHDFADFDAAVESDARAIGALGRALEGSGKPLVVTSGTPALAGQVATERDRSSGGLASGREANSDAALAFAARGVRPVVVRLPRSVHGQGDHGFVSRLIAIAGERGVAGFVGDGSARWPAVHVRDAARLYRLALEQAPAGSVLHAVGDEGVFTGDIASTIGAKLGLRVEPAAPETFGFLGALMGLDQPASSEQTRALLPWSPVEVGLLADLEAGHYFG</sequence>
<evidence type="ECO:0000259" key="1">
    <source>
        <dbReference type="Pfam" id="PF01370"/>
    </source>
</evidence>
<reference evidence="2" key="1">
    <citation type="submission" date="2024-07" db="EMBL/GenBank/DDBJ databases">
        <authorList>
            <person name="fu j."/>
        </authorList>
    </citation>
    <scope>NUCLEOTIDE SEQUENCE</scope>
    <source>
        <strain evidence="2">P10A9</strain>
    </source>
</reference>